<sequence length="220" mass="25374">MRKKNILAVLTGDVVNSRIIKDKTQWLERLKEILHFLSQEEQQPLKWEVYRGDSFQVEWQQPEHVLRAALLIRSGLRALPEFYKQGADVRIAIGIGQAGHETNSVRESDGEAYQLSGLTLDQLNESGQKIKISTAWEALNESMAASLPLVETLMNDWSQPINEIAYYRMMHPEMTQKELAEQLSLTQPTINWRLAKSHIELILNFESYFRNQLKALCHAE</sequence>
<dbReference type="InterPro" id="IPR032580">
    <property type="entry name" value="SatD"/>
</dbReference>
<gene>
    <name evidence="1" type="ORF">D1627_06330</name>
</gene>
<dbReference type="InterPro" id="IPR036388">
    <property type="entry name" value="WH-like_DNA-bd_sf"/>
</dbReference>
<dbReference type="Proteomes" id="UP000266005">
    <property type="component" value="Unassembled WGS sequence"/>
</dbReference>
<dbReference type="RefSeq" id="WP_119431391.1">
    <property type="nucleotide sequence ID" value="NZ_QWGE01000002.1"/>
</dbReference>
<name>A0A399SGG4_9BACT</name>
<evidence type="ECO:0000313" key="2">
    <source>
        <dbReference type="Proteomes" id="UP000266005"/>
    </source>
</evidence>
<reference evidence="2" key="1">
    <citation type="submission" date="2018-08" db="EMBL/GenBank/DDBJ databases">
        <title>Mucilaginibacter sp. MYSH2.</title>
        <authorList>
            <person name="Seo T."/>
        </authorList>
    </citation>
    <scope>NUCLEOTIDE SEQUENCE [LARGE SCALE GENOMIC DNA]</scope>
    <source>
        <strain evidence="2">KIRAN</strain>
    </source>
</reference>
<dbReference type="OrthoDB" id="7064118at2"/>
<dbReference type="Pfam" id="PF16264">
    <property type="entry name" value="SatD"/>
    <property type="match status" value="1"/>
</dbReference>
<protein>
    <submittedName>
        <fullName evidence="1">Winged helix-turn-helix transcriptional regulator</fullName>
    </submittedName>
</protein>
<dbReference type="Gene3D" id="1.10.10.10">
    <property type="entry name" value="Winged helix-like DNA-binding domain superfamily/Winged helix DNA-binding domain"/>
    <property type="match status" value="1"/>
</dbReference>
<comment type="caution">
    <text evidence="1">The sequence shown here is derived from an EMBL/GenBank/DDBJ whole genome shotgun (WGS) entry which is preliminary data.</text>
</comment>
<accession>A0A399SGG4</accession>
<evidence type="ECO:0000313" key="1">
    <source>
        <dbReference type="EMBL" id="RIJ41643.1"/>
    </source>
</evidence>
<dbReference type="EMBL" id="QWGE01000002">
    <property type="protein sequence ID" value="RIJ41643.1"/>
    <property type="molecule type" value="Genomic_DNA"/>
</dbReference>
<dbReference type="AlphaFoldDB" id="A0A399SGG4"/>
<organism evidence="1 2">
    <name type="scientific">Pontibacter oryzae</name>
    <dbReference type="NCBI Taxonomy" id="2304593"/>
    <lineage>
        <taxon>Bacteria</taxon>
        <taxon>Pseudomonadati</taxon>
        <taxon>Bacteroidota</taxon>
        <taxon>Cytophagia</taxon>
        <taxon>Cytophagales</taxon>
        <taxon>Hymenobacteraceae</taxon>
        <taxon>Pontibacter</taxon>
    </lineage>
</organism>
<keyword evidence="2" id="KW-1185">Reference proteome</keyword>
<proteinExistence type="predicted"/>